<dbReference type="AlphaFoldDB" id="A0A4P8XV30"/>
<organism evidence="6 7">
    <name type="scientific">Paenibacillus algicola</name>
    <dbReference type="NCBI Taxonomy" id="2565926"/>
    <lineage>
        <taxon>Bacteria</taxon>
        <taxon>Bacillati</taxon>
        <taxon>Bacillota</taxon>
        <taxon>Bacilli</taxon>
        <taxon>Bacillales</taxon>
        <taxon>Paenibacillaceae</taxon>
        <taxon>Paenibacillus</taxon>
    </lineage>
</organism>
<dbReference type="RefSeq" id="WP_138227382.1">
    <property type="nucleotide sequence ID" value="NZ_CP040396.1"/>
</dbReference>
<dbReference type="PANTHER" id="PTHR44942:SF4">
    <property type="entry name" value="METHYLTRANSFERASE TYPE 11 DOMAIN-CONTAINING PROTEIN"/>
    <property type="match status" value="1"/>
</dbReference>
<proteinExistence type="inferred from homology"/>
<name>A0A4P8XV30_9BACL</name>
<dbReference type="SUPFAM" id="SSF53335">
    <property type="entry name" value="S-adenosyl-L-methionine-dependent methyltransferases"/>
    <property type="match status" value="1"/>
</dbReference>
<comment type="similarity">
    <text evidence="1">Belongs to the methyltransferase superfamily.</text>
</comment>
<feature type="compositionally biased region" description="Gly residues" evidence="4">
    <location>
        <begin position="9"/>
        <end position="18"/>
    </location>
</feature>
<evidence type="ECO:0000256" key="1">
    <source>
        <dbReference type="ARBA" id="ARBA00008361"/>
    </source>
</evidence>
<evidence type="ECO:0000313" key="7">
    <source>
        <dbReference type="Proteomes" id="UP000300879"/>
    </source>
</evidence>
<dbReference type="GO" id="GO:0032259">
    <property type="term" value="P:methylation"/>
    <property type="evidence" value="ECO:0007669"/>
    <property type="project" value="UniProtKB-KW"/>
</dbReference>
<dbReference type="KEGG" id="palo:E6C60_4014"/>
<protein>
    <submittedName>
        <fullName evidence="6">SAM-dependent methyltransferase</fullName>
    </submittedName>
</protein>
<evidence type="ECO:0000259" key="5">
    <source>
        <dbReference type="Pfam" id="PF08241"/>
    </source>
</evidence>
<dbReference type="CDD" id="cd02440">
    <property type="entry name" value="AdoMet_MTases"/>
    <property type="match status" value="1"/>
</dbReference>
<reference evidence="6 7" key="1">
    <citation type="submission" date="2019-05" db="EMBL/GenBank/DDBJ databases">
        <authorList>
            <person name="Chen C."/>
        </authorList>
    </citation>
    <scope>NUCLEOTIDE SEQUENCE [LARGE SCALE GENOMIC DNA]</scope>
    <source>
        <strain evidence="6 7">HB172198</strain>
    </source>
</reference>
<dbReference type="InterPro" id="IPR013216">
    <property type="entry name" value="Methyltransf_11"/>
</dbReference>
<accession>A0A4P8XV30</accession>
<dbReference type="Gene3D" id="3.40.50.150">
    <property type="entry name" value="Vaccinia Virus protein VP39"/>
    <property type="match status" value="1"/>
</dbReference>
<evidence type="ECO:0000256" key="4">
    <source>
        <dbReference type="SAM" id="MobiDB-lite"/>
    </source>
</evidence>
<keyword evidence="2 6" id="KW-0489">Methyltransferase</keyword>
<gene>
    <name evidence="6" type="ORF">E6C60_4014</name>
</gene>
<keyword evidence="3 6" id="KW-0808">Transferase</keyword>
<dbReference type="InterPro" id="IPR029063">
    <property type="entry name" value="SAM-dependent_MTases_sf"/>
</dbReference>
<feature type="region of interest" description="Disordered" evidence="4">
    <location>
        <begin position="1"/>
        <end position="27"/>
    </location>
</feature>
<dbReference type="OrthoDB" id="9797252at2"/>
<sequence>MTDPNQGPSGAGCTGPGTTGDSPSLVPEGNVISNIERFSGFQSLYDRHRPEAPPLVIHLLTRDLGHAPRLVVDLGCGTGLSTFAWKEAAQQVIGIEPSRDMRSIAEQKLEQSGASHLSFRPGYSNQTGLPASSADIVTCSQSFHWMDPGSTLEEAARILTEGGLFAAYDCDWPPLLHWEVEQAYVQLIRKADQLLDRHVEKEAQAHKWSKEGHLQQIQASGRFRFAKEVVFHHQEPCTAERYLGLALSQGGVQAVLRLGLTDLDGDIAAFQELIQRHFADREESVLLSYRMRIGVK</sequence>
<dbReference type="GO" id="GO:0008757">
    <property type="term" value="F:S-adenosylmethionine-dependent methyltransferase activity"/>
    <property type="evidence" value="ECO:0007669"/>
    <property type="project" value="InterPro"/>
</dbReference>
<feature type="domain" description="Methyltransferase type 11" evidence="5">
    <location>
        <begin position="72"/>
        <end position="166"/>
    </location>
</feature>
<evidence type="ECO:0000256" key="2">
    <source>
        <dbReference type="ARBA" id="ARBA00022603"/>
    </source>
</evidence>
<evidence type="ECO:0000256" key="3">
    <source>
        <dbReference type="ARBA" id="ARBA00022679"/>
    </source>
</evidence>
<dbReference type="Proteomes" id="UP000300879">
    <property type="component" value="Chromosome"/>
</dbReference>
<dbReference type="PANTHER" id="PTHR44942">
    <property type="entry name" value="METHYLTRANSF_11 DOMAIN-CONTAINING PROTEIN"/>
    <property type="match status" value="1"/>
</dbReference>
<dbReference type="InterPro" id="IPR051052">
    <property type="entry name" value="Diverse_substrate_MTase"/>
</dbReference>
<dbReference type="Pfam" id="PF08241">
    <property type="entry name" value="Methyltransf_11"/>
    <property type="match status" value="1"/>
</dbReference>
<dbReference type="EMBL" id="CP040396">
    <property type="protein sequence ID" value="QCT04719.1"/>
    <property type="molecule type" value="Genomic_DNA"/>
</dbReference>
<evidence type="ECO:0000313" key="6">
    <source>
        <dbReference type="EMBL" id="QCT04719.1"/>
    </source>
</evidence>
<keyword evidence="7" id="KW-1185">Reference proteome</keyword>